<sequence>MPKPLCPRDAWIVRLRTEALAVGTPAAAKVATVGLWIATYASDAGQKAFPGTQALAVLTGYTPQTVHRATKVLEAIGLLGRHLRMNASPLYSLLLPEAPSDWDRHMERFTDVTQRRVDPARKSA</sequence>
<proteinExistence type="predicted"/>
<reference evidence="1 2" key="1">
    <citation type="submission" date="2024-09" db="EMBL/GenBank/DDBJ databases">
        <authorList>
            <person name="Lee S.D."/>
        </authorList>
    </citation>
    <scope>NUCLEOTIDE SEQUENCE [LARGE SCALE GENOMIC DNA]</scope>
    <source>
        <strain evidence="1 2">N1-1</strain>
    </source>
</reference>
<organism evidence="1 2">
    <name type="scientific">Streptacidiphilus alkalitolerans</name>
    <dbReference type="NCBI Taxonomy" id="3342712"/>
    <lineage>
        <taxon>Bacteria</taxon>
        <taxon>Bacillati</taxon>
        <taxon>Actinomycetota</taxon>
        <taxon>Actinomycetes</taxon>
        <taxon>Kitasatosporales</taxon>
        <taxon>Streptomycetaceae</taxon>
        <taxon>Streptacidiphilus</taxon>
    </lineage>
</organism>
<dbReference type="Proteomes" id="UP001592582">
    <property type="component" value="Unassembled WGS sequence"/>
</dbReference>
<dbReference type="EMBL" id="JBHEZX010000005">
    <property type="protein sequence ID" value="MFC1410464.1"/>
    <property type="molecule type" value="Genomic_DNA"/>
</dbReference>
<protein>
    <submittedName>
        <fullName evidence="1">Helix-turn-helix domain-containing protein</fullName>
    </submittedName>
</protein>
<keyword evidence="2" id="KW-1185">Reference proteome</keyword>
<comment type="caution">
    <text evidence="1">The sequence shown here is derived from an EMBL/GenBank/DDBJ whole genome shotgun (WGS) entry which is preliminary data.</text>
</comment>
<evidence type="ECO:0000313" key="2">
    <source>
        <dbReference type="Proteomes" id="UP001592582"/>
    </source>
</evidence>
<name>A0ABV6V9Q6_9ACTN</name>
<evidence type="ECO:0000313" key="1">
    <source>
        <dbReference type="EMBL" id="MFC1410464.1"/>
    </source>
</evidence>
<gene>
    <name evidence="1" type="ORF">ACEZDG_14435</name>
</gene>
<accession>A0ABV6V9Q6</accession>